<dbReference type="OrthoDB" id="3233595at2759"/>
<dbReference type="Proteomes" id="UP000217199">
    <property type="component" value="Unassembled WGS sequence"/>
</dbReference>
<proteinExistence type="predicted"/>
<dbReference type="SMART" id="SM00829">
    <property type="entry name" value="PKS_ER"/>
    <property type="match status" value="1"/>
</dbReference>
<organism evidence="2 3">
    <name type="scientific">Pyrrhoderma noxium</name>
    <dbReference type="NCBI Taxonomy" id="2282107"/>
    <lineage>
        <taxon>Eukaryota</taxon>
        <taxon>Fungi</taxon>
        <taxon>Dikarya</taxon>
        <taxon>Basidiomycota</taxon>
        <taxon>Agaricomycotina</taxon>
        <taxon>Agaricomycetes</taxon>
        <taxon>Hymenochaetales</taxon>
        <taxon>Hymenochaetaceae</taxon>
        <taxon>Pyrrhoderma</taxon>
    </lineage>
</organism>
<dbReference type="STRING" id="2282107.A0A286U9Z3"/>
<evidence type="ECO:0000313" key="2">
    <source>
        <dbReference type="EMBL" id="PAV16334.1"/>
    </source>
</evidence>
<dbReference type="InterPro" id="IPR013154">
    <property type="entry name" value="ADH-like_N"/>
</dbReference>
<dbReference type="PANTHER" id="PTHR45348:SF2">
    <property type="entry name" value="ZINC-TYPE ALCOHOL DEHYDROGENASE-LIKE PROTEIN C2E1P3.01"/>
    <property type="match status" value="1"/>
</dbReference>
<protein>
    <submittedName>
        <fullName evidence="2">GroES-like protein</fullName>
    </submittedName>
</protein>
<dbReference type="AlphaFoldDB" id="A0A286U9Z3"/>
<dbReference type="InParanoid" id="A0A286U9Z3"/>
<dbReference type="SUPFAM" id="SSF51735">
    <property type="entry name" value="NAD(P)-binding Rossmann-fold domains"/>
    <property type="match status" value="1"/>
</dbReference>
<evidence type="ECO:0000259" key="1">
    <source>
        <dbReference type="SMART" id="SM00829"/>
    </source>
</evidence>
<feature type="domain" description="Enoyl reductase (ER)" evidence="1">
    <location>
        <begin position="14"/>
        <end position="341"/>
    </location>
</feature>
<dbReference type="Gene3D" id="3.90.180.10">
    <property type="entry name" value="Medium-chain alcohol dehydrogenases, catalytic domain"/>
    <property type="match status" value="1"/>
</dbReference>
<sequence>MAQQKALFIQEPKGEWKVSTKAIPKAKPGELVVKVEATALNHVDWKVHDFNFIVKEYPAILGSDSAGTVEEVGEGVQGFSKGDRVVHQGYFNNDKATFQQYVEVPAPIVAKIPSNITIDQAASVPLGIATAAIGLYSNENRKQDIKVYTAPWTDAGKNAHKGESIVIFGGSSSVGQFAIQLARLSGFSPIVTTASLHNTDLLKSLGATHVVDRSASDVSADIRKALGSSTTPLIYDTISLQDTQTQAWNLLAPGGSLILSLPSQVNNTAKGETRNVVEVAGNVHIPGNRPLGESLYSKLTSLLESGSIKANPIEVLPNGLSAIPDGLERLKQNKVSGKKLIVRPFETA</sequence>
<dbReference type="InterPro" id="IPR020843">
    <property type="entry name" value="ER"/>
</dbReference>
<evidence type="ECO:0000313" key="3">
    <source>
        <dbReference type="Proteomes" id="UP000217199"/>
    </source>
</evidence>
<dbReference type="InterPro" id="IPR011032">
    <property type="entry name" value="GroES-like_sf"/>
</dbReference>
<comment type="caution">
    <text evidence="2">The sequence shown here is derived from an EMBL/GenBank/DDBJ whole genome shotgun (WGS) entry which is preliminary data.</text>
</comment>
<dbReference type="InterPro" id="IPR047122">
    <property type="entry name" value="Trans-enoyl_RdTase-like"/>
</dbReference>
<keyword evidence="3" id="KW-1185">Reference proteome</keyword>
<dbReference type="CDD" id="cd08249">
    <property type="entry name" value="enoyl_reductase_like"/>
    <property type="match status" value="1"/>
</dbReference>
<dbReference type="PANTHER" id="PTHR45348">
    <property type="entry name" value="HYPOTHETICAL OXIDOREDUCTASE (EUROFUNG)"/>
    <property type="match status" value="1"/>
</dbReference>
<dbReference type="InterPro" id="IPR013149">
    <property type="entry name" value="ADH-like_C"/>
</dbReference>
<dbReference type="Pfam" id="PF08240">
    <property type="entry name" value="ADH_N"/>
    <property type="match status" value="1"/>
</dbReference>
<dbReference type="InterPro" id="IPR036291">
    <property type="entry name" value="NAD(P)-bd_dom_sf"/>
</dbReference>
<reference evidence="2 3" key="1">
    <citation type="journal article" date="2017" name="Mol. Ecol.">
        <title>Comparative and population genomic landscape of Phellinus noxius: A hypervariable fungus causing root rot in trees.</title>
        <authorList>
            <person name="Chung C.L."/>
            <person name="Lee T.J."/>
            <person name="Akiba M."/>
            <person name="Lee H.H."/>
            <person name="Kuo T.H."/>
            <person name="Liu D."/>
            <person name="Ke H.M."/>
            <person name="Yokoi T."/>
            <person name="Roa M.B."/>
            <person name="Lu M.J."/>
            <person name="Chang Y.Y."/>
            <person name="Ann P.J."/>
            <person name="Tsai J.N."/>
            <person name="Chen C.Y."/>
            <person name="Tzean S.S."/>
            <person name="Ota Y."/>
            <person name="Hattori T."/>
            <person name="Sahashi N."/>
            <person name="Liou R.F."/>
            <person name="Kikuchi T."/>
            <person name="Tsai I.J."/>
        </authorList>
    </citation>
    <scope>NUCLEOTIDE SEQUENCE [LARGE SCALE GENOMIC DNA]</scope>
    <source>
        <strain evidence="2 3">FFPRI411160</strain>
    </source>
</reference>
<name>A0A286U9Z3_9AGAM</name>
<dbReference type="EMBL" id="NBII01000008">
    <property type="protein sequence ID" value="PAV16334.1"/>
    <property type="molecule type" value="Genomic_DNA"/>
</dbReference>
<dbReference type="SUPFAM" id="SSF50129">
    <property type="entry name" value="GroES-like"/>
    <property type="match status" value="1"/>
</dbReference>
<gene>
    <name evidence="2" type="ORF">PNOK_0795400</name>
</gene>
<dbReference type="Gene3D" id="3.40.50.720">
    <property type="entry name" value="NAD(P)-binding Rossmann-like Domain"/>
    <property type="match status" value="1"/>
</dbReference>
<dbReference type="GO" id="GO:0016651">
    <property type="term" value="F:oxidoreductase activity, acting on NAD(P)H"/>
    <property type="evidence" value="ECO:0007669"/>
    <property type="project" value="InterPro"/>
</dbReference>
<dbReference type="Pfam" id="PF00107">
    <property type="entry name" value="ADH_zinc_N"/>
    <property type="match status" value="1"/>
</dbReference>
<accession>A0A286U9Z3</accession>